<dbReference type="Proteomes" id="UP000003980">
    <property type="component" value="Unassembled WGS sequence"/>
</dbReference>
<protein>
    <submittedName>
        <fullName evidence="3">Thermopsin</fullName>
    </submittedName>
</protein>
<dbReference type="InterPro" id="IPR035986">
    <property type="entry name" value="PKD_dom_sf"/>
</dbReference>
<evidence type="ECO:0000256" key="1">
    <source>
        <dbReference type="SAM" id="Phobius"/>
    </source>
</evidence>
<feature type="domain" description="PKD/Chitinase" evidence="2">
    <location>
        <begin position="886"/>
        <end position="953"/>
    </location>
</feature>
<feature type="domain" description="PKD/Chitinase" evidence="2">
    <location>
        <begin position="532"/>
        <end position="616"/>
    </location>
</feature>
<feature type="domain" description="PKD/Chitinase" evidence="2">
    <location>
        <begin position="441"/>
        <end position="530"/>
    </location>
</feature>
<feature type="transmembrane region" description="Helical" evidence="1">
    <location>
        <begin position="952"/>
        <end position="973"/>
    </location>
</feature>
<feature type="domain" description="PKD/Chitinase" evidence="2">
    <location>
        <begin position="787"/>
        <end position="866"/>
    </location>
</feature>
<keyword evidence="1" id="KW-0472">Membrane</keyword>
<sequence>MKVLIMFLTLLTLLNVASPSVALTHTWPINAHIPSVPSIRRISSDPNYSFSLQSGYYEYFNVTTYEGQNITFTVTSSTEVNIYVMSSSQFSQFSSTGSSNYIFHALGTRVSGNVGPLSSGSYFLVVDNNVSGSTASVNLVYSVLPLIPFQAHSSPPAPIGIADYGVMNTTSGLKGYILNFDEVVGHVKINKIGAYNATPPSGINPYGASLQLNVVLQVNTPEGGYQYWLQDVLHMETNESMYYVEDNIWNFTSYPSTLSNSSVKGRGAVYNVASSSSLQYYYAYGSPLYPYHLPLSTDLLIKEEVVPNGVVVSFGYYNGTLYWYDNATISAPGVTSAYMMVSGFNYTGNGYTYYDAELVFGGDANGEFTYFTSMNSTLSLSYHLLNGSWTVPPELYGFGADTEEAADNLATVLVNGVPTVEIGRENFFSPLQVINTPMIVNAQMTPIRTEAGLPVLLNLTASEVGGVVPLTYLVYLDGSPVQSYTVYNNTFNVELNLGILPTGTHQLTLVVRSASGQEVIKTFQFTVSSEPQVHISSPIKVLDLGQQLQLSVQASGGTPPYTLELYINGVKEGQVEPGSVTLNFSSPGTYDIYVNLTDSSGYTVSSNVIQVQVNPDPTLLLSLSKAELDLKQGDILSLQAQGGTPPYTLSLTVNGTSEPVKLGENQLNFSSPGTYLIQVTLVDSSGFKVTRQISVTVNPDPTVNLSASSPVLDANQVLDLLVHAEGGTTPYNLTFYINGVQYPANQGVNAFNVTQPGTYDIYVNLTDSSGYTVSSNVIQVQVNPDPTLTLRYNGTVTDVGVPIVISAVSNYGTPPYHLLWDVNGETLQGQGVTLGSSPGTYDLTVFLTDSRNYTVSATLKVQVNPDPSLHLGLNQSSNNLLYTGNVLDVNASVQGGTPPYTYTWILDDREMGTTSNPQYQLTLTPGNHNLTVVVTDHLGLRAEYSTQVSASYNYLVVLSPVVVIVGAVLVVLLRRRT</sequence>
<evidence type="ECO:0000313" key="3">
    <source>
        <dbReference type="EMBL" id="EHP69791.1"/>
    </source>
</evidence>
<gene>
    <name evidence="3" type="ORF">MetMK1DRAFT_00002930</name>
</gene>
<organism evidence="3 4">
    <name type="scientific">Metallosphaera yellowstonensis MK1</name>
    <dbReference type="NCBI Taxonomy" id="671065"/>
    <lineage>
        <taxon>Archaea</taxon>
        <taxon>Thermoproteota</taxon>
        <taxon>Thermoprotei</taxon>
        <taxon>Sulfolobales</taxon>
        <taxon>Sulfolobaceae</taxon>
        <taxon>Metallosphaera</taxon>
    </lineage>
</organism>
<dbReference type="OrthoDB" id="34640at2157"/>
<keyword evidence="1" id="KW-0812">Transmembrane</keyword>
<dbReference type="STRING" id="671065.MetMK1DRAFT_00002930"/>
<name>H2C4C6_9CREN</name>
<proteinExistence type="predicted"/>
<dbReference type="eggNOG" id="arCOG03672">
    <property type="taxonomic scope" value="Archaea"/>
</dbReference>
<dbReference type="eggNOG" id="arCOG02511">
    <property type="taxonomic scope" value="Archaea"/>
</dbReference>
<dbReference type="Gene3D" id="2.60.40.10">
    <property type="entry name" value="Immunoglobulins"/>
    <property type="match status" value="2"/>
</dbReference>
<accession>H2C4C6</accession>
<keyword evidence="4" id="KW-1185">Reference proteome</keyword>
<dbReference type="RefSeq" id="WP_009069917.1">
    <property type="nucleotide sequence ID" value="NZ_JH597761.1"/>
</dbReference>
<dbReference type="EMBL" id="JH597761">
    <property type="protein sequence ID" value="EHP69791.1"/>
    <property type="molecule type" value="Genomic_DNA"/>
</dbReference>
<reference evidence="3 4" key="1">
    <citation type="submission" date="2012-01" db="EMBL/GenBank/DDBJ databases">
        <title>Improved High-Quality Draft sequence of Metallosphaera yellowstonensis MK1.</title>
        <authorList>
            <consortium name="US DOE Joint Genome Institute"/>
            <person name="Lucas S."/>
            <person name="Han J."/>
            <person name="Cheng J.-F."/>
            <person name="Goodwin L."/>
            <person name="Pitluck S."/>
            <person name="Peters L."/>
            <person name="Teshima H."/>
            <person name="Detter J.C."/>
            <person name="Han C."/>
            <person name="Tapia R."/>
            <person name="Land M."/>
            <person name="Hauser L."/>
            <person name="Kyrpides N."/>
            <person name="Kozubal M."/>
            <person name="Macur R.E."/>
            <person name="Jay Z."/>
            <person name="Inskeep W."/>
            <person name="Woyke T."/>
        </authorList>
    </citation>
    <scope>NUCLEOTIDE SEQUENCE [LARGE SCALE GENOMIC DNA]</scope>
    <source>
        <strain evidence="3 4">MK1</strain>
    </source>
</reference>
<feature type="domain" description="PKD/Chitinase" evidence="2">
    <location>
        <begin position="621"/>
        <end position="700"/>
    </location>
</feature>
<evidence type="ECO:0000259" key="2">
    <source>
        <dbReference type="SMART" id="SM00089"/>
    </source>
</evidence>
<keyword evidence="1" id="KW-1133">Transmembrane helix</keyword>
<evidence type="ECO:0000313" key="4">
    <source>
        <dbReference type="Proteomes" id="UP000003980"/>
    </source>
</evidence>
<dbReference type="InterPro" id="IPR007981">
    <property type="entry name" value="Peptidase_A5"/>
</dbReference>
<dbReference type="HOGENOM" id="CLU_334538_0_0_2"/>
<dbReference type="SMART" id="SM00089">
    <property type="entry name" value="PKD"/>
    <property type="match status" value="5"/>
</dbReference>
<dbReference type="AlphaFoldDB" id="H2C4C6"/>
<dbReference type="Pfam" id="PF05317">
    <property type="entry name" value="Thermopsin"/>
    <property type="match status" value="1"/>
</dbReference>
<dbReference type="InterPro" id="IPR013783">
    <property type="entry name" value="Ig-like_fold"/>
</dbReference>
<dbReference type="SUPFAM" id="SSF49299">
    <property type="entry name" value="PKD domain"/>
    <property type="match status" value="2"/>
</dbReference>
<dbReference type="InterPro" id="IPR022409">
    <property type="entry name" value="PKD/Chitinase_dom"/>
</dbReference>